<protein>
    <submittedName>
        <fullName evidence="1">Uncharacterized protein</fullName>
    </submittedName>
</protein>
<dbReference type="AlphaFoldDB" id="A0A0F9JSY8"/>
<gene>
    <name evidence="1" type="ORF">LCGC14_1489750</name>
</gene>
<reference evidence="1" key="1">
    <citation type="journal article" date="2015" name="Nature">
        <title>Complex archaea that bridge the gap between prokaryotes and eukaryotes.</title>
        <authorList>
            <person name="Spang A."/>
            <person name="Saw J.H."/>
            <person name="Jorgensen S.L."/>
            <person name="Zaremba-Niedzwiedzka K."/>
            <person name="Martijn J."/>
            <person name="Lind A.E."/>
            <person name="van Eijk R."/>
            <person name="Schleper C."/>
            <person name="Guy L."/>
            <person name="Ettema T.J."/>
        </authorList>
    </citation>
    <scope>NUCLEOTIDE SEQUENCE</scope>
</reference>
<evidence type="ECO:0000313" key="1">
    <source>
        <dbReference type="EMBL" id="KKM65591.1"/>
    </source>
</evidence>
<organism evidence="1">
    <name type="scientific">marine sediment metagenome</name>
    <dbReference type="NCBI Taxonomy" id="412755"/>
    <lineage>
        <taxon>unclassified sequences</taxon>
        <taxon>metagenomes</taxon>
        <taxon>ecological metagenomes</taxon>
    </lineage>
</organism>
<dbReference type="EMBL" id="LAZR01010700">
    <property type="protein sequence ID" value="KKM65591.1"/>
    <property type="molecule type" value="Genomic_DNA"/>
</dbReference>
<sequence length="133" mass="15015">MSIFASVGSGNIEAACDMKKKSEKPISPWANGMDTSDIEPMGAVPKFFYKLMLCLDNERVYVLRIAKPQFLDEVAQFVQDPKLKREIYENIRGRIFQGHHSSSIIINEVTGIFKFARSSILYGIATAKMYIDS</sequence>
<name>A0A0F9JSY8_9ZZZZ</name>
<comment type="caution">
    <text evidence="1">The sequence shown here is derived from an EMBL/GenBank/DDBJ whole genome shotgun (WGS) entry which is preliminary data.</text>
</comment>
<proteinExistence type="predicted"/>
<accession>A0A0F9JSY8</accession>